<evidence type="ECO:0000313" key="1">
    <source>
        <dbReference type="EMBL" id="CAB4143990.1"/>
    </source>
</evidence>
<dbReference type="EMBL" id="LR796435">
    <property type="protein sequence ID" value="CAB4143990.1"/>
    <property type="molecule type" value="Genomic_DNA"/>
</dbReference>
<organism evidence="1">
    <name type="scientific">uncultured Caudovirales phage</name>
    <dbReference type="NCBI Taxonomy" id="2100421"/>
    <lineage>
        <taxon>Viruses</taxon>
        <taxon>Duplodnaviria</taxon>
        <taxon>Heunggongvirae</taxon>
        <taxon>Uroviricota</taxon>
        <taxon>Caudoviricetes</taxon>
        <taxon>Peduoviridae</taxon>
        <taxon>Maltschvirus</taxon>
        <taxon>Maltschvirus maltsch</taxon>
    </lineage>
</organism>
<gene>
    <name evidence="1" type="ORF">UFOVP457_18</name>
</gene>
<accession>A0A6J5MFT3</accession>
<sequence>MYISLEFCEKYADIDFLTLCFENGVDTQEGLSYWDNWNRRIKDPSGIYKAGRHYIDKDKIAALTDSVLFNALPIKGFEQEILALINLRGRDYRQTLEDLWSSIIDNKLLKLPKIDFKQRIKNARARDQAKNKKPC</sequence>
<protein>
    <submittedName>
        <fullName evidence="1">Uncharacterized protein</fullName>
    </submittedName>
</protein>
<name>A0A6J5MFT3_9CAUD</name>
<reference evidence="1" key="1">
    <citation type="submission" date="2020-04" db="EMBL/GenBank/DDBJ databases">
        <authorList>
            <person name="Chiriac C."/>
            <person name="Salcher M."/>
            <person name="Ghai R."/>
            <person name="Kavagutti S V."/>
        </authorList>
    </citation>
    <scope>NUCLEOTIDE SEQUENCE</scope>
</reference>
<proteinExistence type="predicted"/>